<proteinExistence type="predicted"/>
<dbReference type="EMBL" id="ML211497">
    <property type="protein sequence ID" value="TFK82325.1"/>
    <property type="molecule type" value="Genomic_DNA"/>
</dbReference>
<gene>
    <name evidence="1" type="ORF">K466DRAFT_304711</name>
</gene>
<accession>A0A5C3NY26</accession>
<evidence type="ECO:0000313" key="1">
    <source>
        <dbReference type="EMBL" id="TFK82325.1"/>
    </source>
</evidence>
<protein>
    <submittedName>
        <fullName evidence="1">Uncharacterized protein</fullName>
    </submittedName>
</protein>
<dbReference type="InParanoid" id="A0A5C3NY26"/>
<sequence>MQRTQQVDGKIKTALRRIMPTACVLLRKLAAASSRWIDSSPHEVYWYAEGGSGSAIRPVAVSCAKFSNCASSPGDRLRRADRRSQVCPLFPRPSPVHIQLACTSLLPVIVGCPTTSVIARSPSCHPRNIQHVPPSPDHLSHARSFSSICALSVTVPSQSGRSVSR</sequence>
<keyword evidence="2" id="KW-1185">Reference proteome</keyword>
<dbReference type="AlphaFoldDB" id="A0A5C3NY26"/>
<reference evidence="1 2" key="1">
    <citation type="journal article" date="2019" name="Nat. Ecol. Evol.">
        <title>Megaphylogeny resolves global patterns of mushroom evolution.</title>
        <authorList>
            <person name="Varga T."/>
            <person name="Krizsan K."/>
            <person name="Foldi C."/>
            <person name="Dima B."/>
            <person name="Sanchez-Garcia M."/>
            <person name="Sanchez-Ramirez S."/>
            <person name="Szollosi G.J."/>
            <person name="Szarkandi J.G."/>
            <person name="Papp V."/>
            <person name="Albert L."/>
            <person name="Andreopoulos W."/>
            <person name="Angelini C."/>
            <person name="Antonin V."/>
            <person name="Barry K.W."/>
            <person name="Bougher N.L."/>
            <person name="Buchanan P."/>
            <person name="Buyck B."/>
            <person name="Bense V."/>
            <person name="Catcheside P."/>
            <person name="Chovatia M."/>
            <person name="Cooper J."/>
            <person name="Damon W."/>
            <person name="Desjardin D."/>
            <person name="Finy P."/>
            <person name="Geml J."/>
            <person name="Haridas S."/>
            <person name="Hughes K."/>
            <person name="Justo A."/>
            <person name="Karasinski D."/>
            <person name="Kautmanova I."/>
            <person name="Kiss B."/>
            <person name="Kocsube S."/>
            <person name="Kotiranta H."/>
            <person name="LaButti K.M."/>
            <person name="Lechner B.E."/>
            <person name="Liimatainen K."/>
            <person name="Lipzen A."/>
            <person name="Lukacs Z."/>
            <person name="Mihaltcheva S."/>
            <person name="Morgado L.N."/>
            <person name="Niskanen T."/>
            <person name="Noordeloos M.E."/>
            <person name="Ohm R.A."/>
            <person name="Ortiz-Santana B."/>
            <person name="Ovrebo C."/>
            <person name="Racz N."/>
            <person name="Riley R."/>
            <person name="Savchenko A."/>
            <person name="Shiryaev A."/>
            <person name="Soop K."/>
            <person name="Spirin V."/>
            <person name="Szebenyi C."/>
            <person name="Tomsovsky M."/>
            <person name="Tulloss R.E."/>
            <person name="Uehling J."/>
            <person name="Grigoriev I.V."/>
            <person name="Vagvolgyi C."/>
            <person name="Papp T."/>
            <person name="Martin F.M."/>
            <person name="Miettinen O."/>
            <person name="Hibbett D.S."/>
            <person name="Nagy L.G."/>
        </authorList>
    </citation>
    <scope>NUCLEOTIDE SEQUENCE [LARGE SCALE GENOMIC DNA]</scope>
    <source>
        <strain evidence="1 2">HHB13444</strain>
    </source>
</reference>
<dbReference type="Proteomes" id="UP000308197">
    <property type="component" value="Unassembled WGS sequence"/>
</dbReference>
<name>A0A5C3NY26_9APHY</name>
<evidence type="ECO:0000313" key="2">
    <source>
        <dbReference type="Proteomes" id="UP000308197"/>
    </source>
</evidence>
<organism evidence="1 2">
    <name type="scientific">Polyporus arcularius HHB13444</name>
    <dbReference type="NCBI Taxonomy" id="1314778"/>
    <lineage>
        <taxon>Eukaryota</taxon>
        <taxon>Fungi</taxon>
        <taxon>Dikarya</taxon>
        <taxon>Basidiomycota</taxon>
        <taxon>Agaricomycotina</taxon>
        <taxon>Agaricomycetes</taxon>
        <taxon>Polyporales</taxon>
        <taxon>Polyporaceae</taxon>
        <taxon>Polyporus</taxon>
    </lineage>
</organism>